<evidence type="ECO:0000313" key="33">
    <source>
        <dbReference type="Proteomes" id="UP000269431"/>
    </source>
</evidence>
<dbReference type="HAMAP" id="MF_01113">
    <property type="entry name" value="DNApol_IV"/>
    <property type="match status" value="1"/>
</dbReference>
<evidence type="ECO:0000256" key="14">
    <source>
        <dbReference type="ARBA" id="ARBA00049244"/>
    </source>
</evidence>
<dbReference type="GeneID" id="44128166"/>
<dbReference type="OMA" id="TRCKPDG"/>
<dbReference type="InterPro" id="IPR036775">
    <property type="entry name" value="DNA_pol_Y-fam_lit_finger_sf"/>
</dbReference>
<feature type="active site" evidence="15">
    <location>
        <position position="106"/>
    </location>
</feature>
<dbReference type="InterPro" id="IPR024728">
    <property type="entry name" value="PolY_HhH_motif"/>
</dbReference>
<evidence type="ECO:0000256" key="2">
    <source>
        <dbReference type="ARBA" id="ARBA00010945"/>
    </source>
</evidence>
<dbReference type="GO" id="GO:0006261">
    <property type="term" value="P:DNA-templated DNA replication"/>
    <property type="evidence" value="ECO:0007669"/>
    <property type="project" value="UniProtKB-UniRule"/>
</dbReference>
<evidence type="ECO:0000313" key="24">
    <source>
        <dbReference type="EMBL" id="AZF77660.1"/>
    </source>
</evidence>
<evidence type="ECO:0000313" key="27">
    <source>
        <dbReference type="EMBL" id="SAI86124.1"/>
    </source>
</evidence>
<dbReference type="OrthoDB" id="372207at2157"/>
<evidence type="ECO:0000256" key="10">
    <source>
        <dbReference type="ARBA" id="ARBA00022842"/>
    </source>
</evidence>
<evidence type="ECO:0000313" key="38">
    <source>
        <dbReference type="Proteomes" id="UP000282269"/>
    </source>
</evidence>
<keyword evidence="6 15" id="KW-0548">Nucleotidyltransferase</keyword>
<evidence type="ECO:0000256" key="12">
    <source>
        <dbReference type="ARBA" id="ARBA00023125"/>
    </source>
</evidence>
<name>A0A0E3K6E9_SACSO</name>
<keyword evidence="8 15" id="KW-0479">Metal-binding</keyword>
<evidence type="ECO:0000256" key="7">
    <source>
        <dbReference type="ARBA" id="ARBA00022705"/>
    </source>
</evidence>
<keyword evidence="11 15" id="KW-0239">DNA-directed DNA polymerase</keyword>
<keyword evidence="10 15" id="KW-0460">Magnesium</keyword>
<organism evidence="17 29">
    <name type="scientific">Saccharolobus solfataricus</name>
    <name type="common">Sulfolobus solfataricus</name>
    <dbReference type="NCBI Taxonomy" id="2287"/>
    <lineage>
        <taxon>Archaea</taxon>
        <taxon>Thermoproteota</taxon>
        <taxon>Thermoprotei</taxon>
        <taxon>Sulfolobales</taxon>
        <taxon>Sulfolobaceae</taxon>
        <taxon>Saccharolobus</taxon>
    </lineage>
</organism>
<evidence type="ECO:0000313" key="22">
    <source>
        <dbReference type="EMBL" id="AZF72433.1"/>
    </source>
</evidence>
<keyword evidence="4 15" id="KW-0963">Cytoplasm</keyword>
<dbReference type="EMBL" id="LT549890">
    <property type="protein sequence ID" value="SAI86124.1"/>
    <property type="molecule type" value="Genomic_DNA"/>
</dbReference>
<keyword evidence="13 15" id="KW-0234">DNA repair</keyword>
<evidence type="ECO:0000313" key="30">
    <source>
        <dbReference type="Proteomes" id="UP000033106"/>
    </source>
</evidence>
<dbReference type="EMBL" id="CP033240">
    <property type="protein sequence ID" value="AZF80268.1"/>
    <property type="molecule type" value="Genomic_DNA"/>
</dbReference>
<comment type="cofactor">
    <cofactor evidence="15">
        <name>Mg(2+)</name>
        <dbReference type="ChEBI" id="CHEBI:18420"/>
    </cofactor>
    <text evidence="15">Binds 2 magnesium ions per subunit.</text>
</comment>
<dbReference type="SUPFAM" id="SSF56672">
    <property type="entry name" value="DNA/RNA polymerases"/>
    <property type="match status" value="1"/>
</dbReference>
<evidence type="ECO:0000313" key="32">
    <source>
        <dbReference type="Proteomes" id="UP000267993"/>
    </source>
</evidence>
<evidence type="ECO:0000256" key="5">
    <source>
        <dbReference type="ARBA" id="ARBA00022679"/>
    </source>
</evidence>
<dbReference type="Proteomes" id="UP000033106">
    <property type="component" value="Chromosome"/>
</dbReference>
<dbReference type="GO" id="GO:0003684">
    <property type="term" value="F:damaged DNA binding"/>
    <property type="evidence" value="ECO:0007669"/>
    <property type="project" value="InterPro"/>
</dbReference>
<evidence type="ECO:0000256" key="8">
    <source>
        <dbReference type="ARBA" id="ARBA00022723"/>
    </source>
</evidence>
<evidence type="ECO:0000313" key="25">
    <source>
        <dbReference type="EMBL" id="AZF80268.1"/>
    </source>
</evidence>
<sequence length="352" mass="40193">MIVLFVDFDYFYAQVEEVLNPSLKGKPVVVCVFSGRFEDSGAVATANYEARKFGVKAGIPIVEAKKILPNAVYLPMRKEVYQQVSSRIMNLLREYSEKIEIASIDEAYLDISDKVRDYREAYNLGLEIKNKILEKEKITVTVGISKNKVFAKIAADMAKPNGIKVIDDEEVKRLIRELDIADVPGIGNITAEKLKKLGINKLVDTLSIEFDKLKGMIGEAKAKYLISLARDEYNEPIRTRVRKSIGRIVTMKRNSRNLEEIKPYLFRAIEESYYKLDKRIPKAIHVVAVTEDLDIVSRGRTFPHGISKETAYSESVKLLQKILEEDERKIRRIGVRFSKFIEAIGLDKFFDT</sequence>
<evidence type="ECO:0000256" key="1">
    <source>
        <dbReference type="ARBA" id="ARBA00004496"/>
    </source>
</evidence>
<evidence type="ECO:0000259" key="16">
    <source>
        <dbReference type="PROSITE" id="PS50173"/>
    </source>
</evidence>
<dbReference type="Proteomes" id="UP000275843">
    <property type="component" value="Chromosome"/>
</dbReference>
<dbReference type="GO" id="GO:0006281">
    <property type="term" value="P:DNA repair"/>
    <property type="evidence" value="ECO:0007669"/>
    <property type="project" value="UniProtKB-UniRule"/>
</dbReference>
<evidence type="ECO:0000313" key="29">
    <source>
        <dbReference type="Proteomes" id="UP000033085"/>
    </source>
</evidence>
<comment type="catalytic activity">
    <reaction evidence="14 15">
        <text>DNA(n) + a 2'-deoxyribonucleoside 5'-triphosphate = DNA(n+1) + diphosphate</text>
        <dbReference type="Rhea" id="RHEA:22508"/>
        <dbReference type="Rhea" id="RHEA-COMP:17339"/>
        <dbReference type="Rhea" id="RHEA-COMP:17340"/>
        <dbReference type="ChEBI" id="CHEBI:33019"/>
        <dbReference type="ChEBI" id="CHEBI:61560"/>
        <dbReference type="ChEBI" id="CHEBI:173112"/>
        <dbReference type="EC" id="2.7.7.7"/>
    </reaction>
</comment>
<dbReference type="Proteomes" id="UP000033057">
    <property type="component" value="Chromosome"/>
</dbReference>
<dbReference type="Pfam" id="PF00817">
    <property type="entry name" value="IMS"/>
    <property type="match status" value="1"/>
</dbReference>
<feature type="domain" description="UmuC" evidence="16">
    <location>
        <begin position="3"/>
        <end position="187"/>
    </location>
</feature>
<evidence type="ECO:0000256" key="9">
    <source>
        <dbReference type="ARBA" id="ARBA00022763"/>
    </source>
</evidence>
<feature type="binding site" evidence="15">
    <location>
        <position position="105"/>
    </location>
    <ligand>
        <name>Mg(2+)</name>
        <dbReference type="ChEBI" id="CHEBI:18420"/>
    </ligand>
</feature>
<evidence type="ECO:0000313" key="35">
    <source>
        <dbReference type="Proteomes" id="UP000273443"/>
    </source>
</evidence>
<dbReference type="Proteomes" id="UP000076770">
    <property type="component" value="Chromosome i"/>
</dbReference>
<comment type="similarity">
    <text evidence="2 15">Belongs to the DNA polymerase type-Y family.</text>
</comment>
<feature type="binding site" evidence="15">
    <location>
        <position position="7"/>
    </location>
    <ligand>
        <name>Mg(2+)</name>
        <dbReference type="ChEBI" id="CHEBI:18420"/>
    </ligand>
</feature>
<keyword evidence="12 15" id="KW-0238">DNA-binding</keyword>
<dbReference type="EMBL" id="CP033239">
    <property type="protein sequence ID" value="AZF77660.1"/>
    <property type="molecule type" value="Genomic_DNA"/>
</dbReference>
<evidence type="ECO:0000256" key="13">
    <source>
        <dbReference type="ARBA" id="ARBA00023204"/>
    </source>
</evidence>
<dbReference type="Pfam" id="PF11798">
    <property type="entry name" value="IMS_HHH"/>
    <property type="match status" value="1"/>
</dbReference>
<dbReference type="EMBL" id="CP033235">
    <property type="protein sequence ID" value="AZF67193.1"/>
    <property type="molecule type" value="Genomic_DNA"/>
</dbReference>
<dbReference type="Gene3D" id="3.40.1170.60">
    <property type="match status" value="1"/>
</dbReference>
<evidence type="ECO:0000313" key="17">
    <source>
        <dbReference type="EMBL" id="AKA72680.1"/>
    </source>
</evidence>
<dbReference type="EMBL" id="CP011056">
    <property type="protein sequence ID" value="AKA75380.1"/>
    <property type="molecule type" value="Genomic_DNA"/>
</dbReference>
<dbReference type="SMR" id="A0A0E3K6E9"/>
<reference evidence="17" key="5">
    <citation type="submission" date="2018-10" db="EMBL/GenBank/DDBJ databases">
        <authorList>
            <person name="McCarthy S."/>
            <person name="Gradnigo J."/>
            <person name="Johnson T."/>
            <person name="Payne S."/>
            <person name="Lipzen A."/>
            <person name="Schackwitz W."/>
            <person name="Martin J."/>
            <person name="Moriyama E."/>
            <person name="Blum P."/>
        </authorList>
    </citation>
    <scope>NUCLEOTIDE SEQUENCE</scope>
    <source>
        <strain evidence="17">SARC-B</strain>
        <strain evidence="18">SARC-C</strain>
        <strain evidence="19">SULA</strain>
    </source>
</reference>
<evidence type="ECO:0000313" key="23">
    <source>
        <dbReference type="EMBL" id="AZF75052.1"/>
    </source>
</evidence>
<keyword evidence="9 15" id="KW-0227">DNA damage</keyword>
<dbReference type="Proteomes" id="UP000273443">
    <property type="component" value="Chromosome"/>
</dbReference>
<evidence type="ECO:0000256" key="15">
    <source>
        <dbReference type="HAMAP-Rule" id="MF_01113"/>
    </source>
</evidence>
<evidence type="ECO:0000313" key="20">
    <source>
        <dbReference type="EMBL" id="AZF67193.1"/>
    </source>
</evidence>
<dbReference type="AlphaFoldDB" id="A0A0E3K6E9"/>
<dbReference type="PROSITE" id="PS50173">
    <property type="entry name" value="UMUC"/>
    <property type="match status" value="1"/>
</dbReference>
<dbReference type="EMBL" id="CP033237">
    <property type="protein sequence ID" value="AZF72433.1"/>
    <property type="molecule type" value="Genomic_DNA"/>
</dbReference>
<comment type="subcellular location">
    <subcellularLocation>
        <location evidence="1 15">Cytoplasm</location>
    </subcellularLocation>
</comment>
<proteinExistence type="inferred from homology"/>
<evidence type="ECO:0000256" key="11">
    <source>
        <dbReference type="ARBA" id="ARBA00022932"/>
    </source>
</evidence>
<reference evidence="27" key="2">
    <citation type="submission" date="2016-04" db="EMBL/GenBank/DDBJ databases">
        <authorList>
            <person name="Evans L.H."/>
            <person name="Alamgir A."/>
            <person name="Owens N."/>
            <person name="Weber N.D."/>
            <person name="Virtaneva K."/>
            <person name="Barbian K."/>
            <person name="Babar A."/>
            <person name="Rosenke K."/>
        </authorList>
    </citation>
    <scope>NUCLEOTIDE SEQUENCE</scope>
    <source>
        <strain evidence="27">P1</strain>
    </source>
</reference>
<dbReference type="GO" id="GO:0003887">
    <property type="term" value="F:DNA-directed DNA polymerase activity"/>
    <property type="evidence" value="ECO:0007669"/>
    <property type="project" value="UniProtKB-UniRule"/>
</dbReference>
<dbReference type="KEGG" id="ssol:SULB_0243"/>
<protein>
    <recommendedName>
        <fullName evidence="15">DNA polymerase IV</fullName>
        <shortName evidence="15">Pol IV</shortName>
        <ecNumber evidence="15">2.7.7.7</ecNumber>
    </recommendedName>
</protein>
<dbReference type="PANTHER" id="PTHR11076">
    <property type="entry name" value="DNA REPAIR POLYMERASE UMUC / TRANSFERASE FAMILY MEMBER"/>
    <property type="match status" value="1"/>
</dbReference>
<dbReference type="InterPro" id="IPR017961">
    <property type="entry name" value="DNA_pol_Y-fam_little_finger"/>
</dbReference>
<evidence type="ECO:0000313" key="21">
    <source>
        <dbReference type="EMBL" id="AZF69813.1"/>
    </source>
</evidence>
<dbReference type="InterPro" id="IPR022880">
    <property type="entry name" value="DNApol_IV"/>
</dbReference>
<comment type="subunit">
    <text evidence="15">Monomer.</text>
</comment>
<dbReference type="EMBL" id="CP033236">
    <property type="protein sequence ID" value="AZF69813.1"/>
    <property type="molecule type" value="Genomic_DNA"/>
</dbReference>
<evidence type="ECO:0000256" key="4">
    <source>
        <dbReference type="ARBA" id="ARBA00022490"/>
    </source>
</evidence>
<evidence type="ECO:0000313" key="34">
    <source>
        <dbReference type="Proteomes" id="UP000273194"/>
    </source>
</evidence>
<dbReference type="GO" id="GO:0005737">
    <property type="term" value="C:cytoplasm"/>
    <property type="evidence" value="ECO:0007669"/>
    <property type="project" value="UniProtKB-SubCell"/>
</dbReference>
<dbReference type="Pfam" id="PF11799">
    <property type="entry name" value="IMS_C"/>
    <property type="match status" value="1"/>
</dbReference>
<evidence type="ECO:0000256" key="6">
    <source>
        <dbReference type="ARBA" id="ARBA00022695"/>
    </source>
</evidence>
<dbReference type="PANTHER" id="PTHR11076:SF33">
    <property type="entry name" value="DNA POLYMERASE KAPPA"/>
    <property type="match status" value="1"/>
</dbReference>
<accession>A0A0E3K6E9</accession>
<evidence type="ECO:0000313" key="18">
    <source>
        <dbReference type="EMBL" id="AKA75380.1"/>
    </source>
</evidence>
<comment type="function">
    <text evidence="15">Poorly processive, error-prone DNA polymerase involved in untargeted mutagenesis. Copies undamaged DNA at stalled replication forks, which arise in vivo from mismatched or misaligned primer ends. These misaligned primers can be extended by PolIV. Exhibits no 3'-5' exonuclease (proofreading) activity. May be involved in translesional synthesis.</text>
</comment>
<dbReference type="GeneID" id="1453915"/>
<dbReference type="Gene3D" id="3.30.70.270">
    <property type="match status" value="1"/>
</dbReference>
<reference evidence="28 29" key="1">
    <citation type="journal article" date="2015" name="Genome Announc.">
        <title>Complete Genome Sequence of Sulfolobus solfataricus Strain 98/2 and Evolved Derivatives.</title>
        <authorList>
            <person name="McCarthy S."/>
            <person name="Gradnigo J."/>
            <person name="Johnson T."/>
            <person name="Payne S."/>
            <person name="Lipzen A."/>
            <person name="Martin J."/>
            <person name="Schackwitz W."/>
            <person name="Moriyama E."/>
            <person name="Blum P."/>
        </authorList>
    </citation>
    <scope>NUCLEOTIDE SEQUENCE [LARGE SCALE GENOMIC DNA]</scope>
    <source>
        <strain evidence="28">98/2 SULC</strain>
        <strain evidence="17">SARC-B</strain>
        <strain evidence="18">SARC-C</strain>
        <strain evidence="19 30">SULA</strain>
        <strain evidence="29">SULB</strain>
    </source>
</reference>
<dbReference type="InterPro" id="IPR043128">
    <property type="entry name" value="Rev_trsase/Diguanyl_cyclase"/>
</dbReference>
<evidence type="ECO:0000313" key="28">
    <source>
        <dbReference type="Proteomes" id="UP000033057"/>
    </source>
</evidence>
<dbReference type="EC" id="2.7.7.7" evidence="15"/>
<dbReference type="NCBIfam" id="NF002292">
    <property type="entry name" value="PRK01216.1"/>
    <property type="match status" value="1"/>
</dbReference>
<dbReference type="KEGG" id="ssof:SULC_0242"/>
<gene>
    <name evidence="15" type="primary">dbh</name>
    <name evidence="27" type="ORF">SSOP1_2570</name>
    <name evidence="19" type="ORF">SULA_0242</name>
    <name evidence="17" type="ORF">SULB_0243</name>
    <name evidence="18" type="ORF">SULC_0242</name>
    <name evidence="20" type="ORF">SULG_01230</name>
    <name evidence="21" type="ORF">SULH_01230</name>
    <name evidence="22" type="ORF">SULI_01230</name>
    <name evidence="23" type="ORF">SULM_01230</name>
    <name evidence="24" type="ORF">SULN_01230</name>
    <name evidence="25" type="ORF">SULO_01240</name>
    <name evidence="26" type="ORF">SULZ_01250</name>
</gene>
<evidence type="ECO:0000313" key="37">
    <source>
        <dbReference type="Proteomes" id="UP000278715"/>
    </source>
</evidence>
<dbReference type="FunFam" id="3.30.70.270:FF:000061">
    <property type="entry name" value="DNA polymerase IV"/>
    <property type="match status" value="1"/>
</dbReference>
<dbReference type="RefSeq" id="WP_009993137.1">
    <property type="nucleotide sequence ID" value="NZ_CP011055.2"/>
</dbReference>
<dbReference type="Gene3D" id="1.10.150.20">
    <property type="entry name" value="5' to 3' exonuclease, C-terminal subdomain"/>
    <property type="match status" value="1"/>
</dbReference>
<dbReference type="InterPro" id="IPR050116">
    <property type="entry name" value="DNA_polymerase-Y"/>
</dbReference>
<keyword evidence="7 15" id="KW-0235">DNA replication</keyword>
<evidence type="ECO:0000313" key="36">
    <source>
        <dbReference type="Proteomes" id="UP000275843"/>
    </source>
</evidence>
<feature type="site" description="Substrate discrimination" evidence="15">
    <location>
        <position position="12"/>
    </location>
</feature>
<dbReference type="SUPFAM" id="SSF100879">
    <property type="entry name" value="Lesion bypass DNA polymerase (Y-family), little finger domain"/>
    <property type="match status" value="1"/>
</dbReference>
<dbReference type="EMBL" id="CP011057">
    <property type="protein sequence ID" value="AKA78071.1"/>
    <property type="molecule type" value="Genomic_DNA"/>
</dbReference>
<dbReference type="Proteomes" id="UP000269431">
    <property type="component" value="Chromosome"/>
</dbReference>
<evidence type="ECO:0000313" key="31">
    <source>
        <dbReference type="Proteomes" id="UP000076770"/>
    </source>
</evidence>
<dbReference type="KEGG" id="ssoa:SULA_0242"/>
<evidence type="ECO:0000256" key="3">
    <source>
        <dbReference type="ARBA" id="ARBA00022457"/>
    </source>
</evidence>
<reference evidence="31" key="3">
    <citation type="submission" date="2016-04" db="EMBL/GenBank/DDBJ databases">
        <authorList>
            <person name="Shah S.A."/>
            <person name="Garrett R.A."/>
        </authorList>
    </citation>
    <scope>NUCLEOTIDE SEQUENCE [LARGE SCALE GENOMIC DNA]</scope>
    <source>
        <strain evidence="31">ATCC 35091 / DSM 1616 / JCM 8930 / NBRC 15331 / P1</strain>
    </source>
</reference>
<dbReference type="EMBL" id="CP011055">
    <property type="protein sequence ID" value="AKA72680.1"/>
    <property type="molecule type" value="Genomic_DNA"/>
</dbReference>
<dbReference type="Proteomes" id="UP000267993">
    <property type="component" value="Chromosome"/>
</dbReference>
<reference evidence="32 33" key="4">
    <citation type="journal article" date="2018" name="Proc. Natl. Acad. Sci. U.S.A.">
        <title>Nonmutational mechanism of inheritance in the Archaeon Sulfolobus solfataricus.</title>
        <authorList>
            <person name="Payne S."/>
            <person name="McCarthy S."/>
            <person name="Johnson T."/>
            <person name="North E."/>
            <person name="Blum P."/>
        </authorList>
    </citation>
    <scope>NUCLEOTIDE SEQUENCE [LARGE SCALE GENOMIC DNA]</scope>
    <source>
        <strain evidence="21 32">SARC-H</strain>
        <strain evidence="22 36">SARC-I</strain>
        <strain evidence="24 37">SARC-N</strain>
        <strain evidence="25 38">SARC-O</strain>
        <strain evidence="26 33">SUL120</strain>
        <strain evidence="20 34">SULG</strain>
        <strain evidence="23 35">SULM</strain>
    </source>
</reference>
<evidence type="ECO:0000313" key="19">
    <source>
        <dbReference type="EMBL" id="AKA78071.1"/>
    </source>
</evidence>
<dbReference type="EMBL" id="CP033241">
    <property type="protein sequence ID" value="AZF82876.1"/>
    <property type="molecule type" value="Genomic_DNA"/>
</dbReference>
<dbReference type="GO" id="GO:0000287">
    <property type="term" value="F:magnesium ion binding"/>
    <property type="evidence" value="ECO:0007669"/>
    <property type="project" value="UniProtKB-UniRule"/>
</dbReference>
<dbReference type="CDD" id="cd03586">
    <property type="entry name" value="PolY_Pol_IV_kappa"/>
    <property type="match status" value="1"/>
</dbReference>
<dbReference type="GO" id="GO:0042276">
    <property type="term" value="P:error-prone translesion synthesis"/>
    <property type="evidence" value="ECO:0007669"/>
    <property type="project" value="TreeGrafter"/>
</dbReference>
<dbReference type="Proteomes" id="UP000282269">
    <property type="component" value="Chromosome"/>
</dbReference>
<dbReference type="EMBL" id="CP033238">
    <property type="protein sequence ID" value="AZF75052.1"/>
    <property type="molecule type" value="Genomic_DNA"/>
</dbReference>
<evidence type="ECO:0000313" key="26">
    <source>
        <dbReference type="EMBL" id="AZF82876.1"/>
    </source>
</evidence>
<dbReference type="FunFam" id="3.40.1170.60:FF:000009">
    <property type="entry name" value="DNA polymerase IV"/>
    <property type="match status" value="1"/>
</dbReference>
<keyword evidence="5 15" id="KW-0808">Transferase</keyword>
<dbReference type="Gene3D" id="3.30.1490.100">
    <property type="entry name" value="DNA polymerase, Y-family, little finger domain"/>
    <property type="match status" value="1"/>
</dbReference>
<dbReference type="Proteomes" id="UP000278715">
    <property type="component" value="Chromosome"/>
</dbReference>
<dbReference type="Proteomes" id="UP000033085">
    <property type="component" value="Chromosome"/>
</dbReference>
<keyword evidence="3 15" id="KW-0515">Mutator protein</keyword>
<dbReference type="InterPro" id="IPR043502">
    <property type="entry name" value="DNA/RNA_pol_sf"/>
</dbReference>
<dbReference type="Proteomes" id="UP000273194">
    <property type="component" value="Chromosome"/>
</dbReference>
<dbReference type="InterPro" id="IPR001126">
    <property type="entry name" value="UmuC"/>
</dbReference>